<protein>
    <submittedName>
        <fullName evidence="2">Uncharacterized protein</fullName>
    </submittedName>
</protein>
<accession>A0ABR0IVD4</accession>
<proteinExistence type="predicted"/>
<organism evidence="2 3">
    <name type="scientific">Exophiala sideris</name>
    <dbReference type="NCBI Taxonomy" id="1016849"/>
    <lineage>
        <taxon>Eukaryota</taxon>
        <taxon>Fungi</taxon>
        <taxon>Dikarya</taxon>
        <taxon>Ascomycota</taxon>
        <taxon>Pezizomycotina</taxon>
        <taxon>Eurotiomycetes</taxon>
        <taxon>Chaetothyriomycetidae</taxon>
        <taxon>Chaetothyriales</taxon>
        <taxon>Herpotrichiellaceae</taxon>
        <taxon>Exophiala</taxon>
    </lineage>
</organism>
<feature type="compositionally biased region" description="Acidic residues" evidence="1">
    <location>
        <begin position="72"/>
        <end position="83"/>
    </location>
</feature>
<feature type="region of interest" description="Disordered" evidence="1">
    <location>
        <begin position="206"/>
        <end position="232"/>
    </location>
</feature>
<feature type="compositionally biased region" description="Basic and acidic residues" evidence="1">
    <location>
        <begin position="52"/>
        <end position="71"/>
    </location>
</feature>
<evidence type="ECO:0000256" key="1">
    <source>
        <dbReference type="SAM" id="MobiDB-lite"/>
    </source>
</evidence>
<comment type="caution">
    <text evidence="2">The sequence shown here is derived from an EMBL/GenBank/DDBJ whole genome shotgun (WGS) entry which is preliminary data.</text>
</comment>
<evidence type="ECO:0000313" key="2">
    <source>
        <dbReference type="EMBL" id="KAK5049273.1"/>
    </source>
</evidence>
<feature type="compositionally biased region" description="Low complexity" evidence="1">
    <location>
        <begin position="84"/>
        <end position="93"/>
    </location>
</feature>
<name>A0ABR0IVD4_9EURO</name>
<feature type="region of interest" description="Disordered" evidence="1">
    <location>
        <begin position="31"/>
        <end position="93"/>
    </location>
</feature>
<dbReference type="EMBL" id="JAVRRF010000045">
    <property type="protein sequence ID" value="KAK5049273.1"/>
    <property type="molecule type" value="Genomic_DNA"/>
</dbReference>
<reference evidence="2 3" key="1">
    <citation type="submission" date="2023-08" db="EMBL/GenBank/DDBJ databases">
        <title>Black Yeasts Isolated from many extreme environments.</title>
        <authorList>
            <person name="Coleine C."/>
            <person name="Stajich J.E."/>
            <person name="Selbmann L."/>
        </authorList>
    </citation>
    <scope>NUCLEOTIDE SEQUENCE [LARGE SCALE GENOMIC DNA]</scope>
    <source>
        <strain evidence="2 3">CCFEE 6328</strain>
    </source>
</reference>
<keyword evidence="3" id="KW-1185">Reference proteome</keyword>
<sequence length="232" mass="25746">MSCNEYFEARRRGLISGSSYYGHISPKYIPKSSASGNTVAAAPPSTVTDTQSEDKMEKNTSDTHSKGQPEERYDDADDHDDADNASATWSSASVASTRCPSVMSFSSTISSAETSSTIDAQTREAAVPQTDLTDHALLQDIHSQITALRREVAENRREQAEIQRQQAAIGRRMVGINRHLAEMDGRLANVEQEHAEMDLRLANLERQNGWTPPRYPEPLGRVQEAPPERLRF</sequence>
<gene>
    <name evidence="2" type="ORF">LTR69_011058</name>
</gene>
<evidence type="ECO:0000313" key="3">
    <source>
        <dbReference type="Proteomes" id="UP001345691"/>
    </source>
</evidence>
<dbReference type="Proteomes" id="UP001345691">
    <property type="component" value="Unassembled WGS sequence"/>
</dbReference>